<evidence type="ECO:0000313" key="1">
    <source>
        <dbReference type="EMBL" id="PIT67995.1"/>
    </source>
</evidence>
<protein>
    <submittedName>
        <fullName evidence="1">Uncharacterized protein</fullName>
    </submittedName>
</protein>
<dbReference type="OrthoDB" id="7925147at2"/>
<dbReference type="AlphaFoldDB" id="A0A2N9Y8G2"/>
<dbReference type="EMBL" id="NJPP01000055">
    <property type="protein sequence ID" value="PIT67995.1"/>
    <property type="molecule type" value="Genomic_DNA"/>
</dbReference>
<dbReference type="RefSeq" id="WP_100131246.1">
    <property type="nucleotide sequence ID" value="NZ_CADDYJ010000043.1"/>
</dbReference>
<comment type="caution">
    <text evidence="1">The sequence shown here is derived from an EMBL/GenBank/DDBJ whole genome shotgun (WGS) entry which is preliminary data.</text>
</comment>
<accession>A0A2N9Y8G2</accession>
<gene>
    <name evidence="1" type="ORF">CEV08_08850</name>
</gene>
<evidence type="ECO:0000313" key="2">
    <source>
        <dbReference type="Proteomes" id="UP000230791"/>
    </source>
</evidence>
<dbReference type="Proteomes" id="UP000230791">
    <property type="component" value="Unassembled WGS sequence"/>
</dbReference>
<reference evidence="1 2" key="1">
    <citation type="submission" date="2017-06" db="EMBL/GenBank/DDBJ databases">
        <title>Draft genome of Bartonella tribocorum C635.</title>
        <authorList>
            <person name="Hadjadj L."/>
            <person name="Jiyipong T."/>
            <person name="Diene S.M."/>
            <person name="Morand S."/>
            <person name="Rolain J.-M."/>
        </authorList>
    </citation>
    <scope>NUCLEOTIDE SEQUENCE [LARGE SCALE GENOMIC DNA]</scope>
    <source>
        <strain evidence="1 2">C635</strain>
    </source>
</reference>
<organism evidence="1 2">
    <name type="scientific">Bartonella tribocorum</name>
    <dbReference type="NCBI Taxonomy" id="85701"/>
    <lineage>
        <taxon>Bacteria</taxon>
        <taxon>Pseudomonadati</taxon>
        <taxon>Pseudomonadota</taxon>
        <taxon>Alphaproteobacteria</taxon>
        <taxon>Hyphomicrobiales</taxon>
        <taxon>Bartonellaceae</taxon>
        <taxon>Bartonella</taxon>
    </lineage>
</organism>
<sequence>MTKRKKHAKCGRPRIKGCIREPNGRISRTKMPHDPIEKLAIEMRAKRFGLTIEEAKNPLSGTYIGRLYLQGVINQDQYDAAQKYLEVRNNYLCAKALPNAIYDDFTPSLNEEAKKQWIEKTTHYYEAIKEVLKEAQCLYRQHNLYAALQYLVSEDQSLPHLVGSLYVALNALHKHFTQKR</sequence>
<name>A0A2N9Y8G2_9HYPH</name>
<proteinExistence type="predicted"/>